<keyword evidence="3" id="KW-1185">Reference proteome</keyword>
<accession>A0ABN9SK91</accession>
<sequence length="112" mass="10926">AALAPRAEIGALLSGGQGMPSMSPGDFGATDSPHGAATTPFGGPPREGRTPAGARSSPRQTGAWAGAAGARPPAHGGALARCGSGRPAPPARQGEKQRRGRHATATGSGRRG</sequence>
<dbReference type="EMBL" id="CAUYUJ010011581">
    <property type="protein sequence ID" value="CAK0832178.1"/>
    <property type="molecule type" value="Genomic_DNA"/>
</dbReference>
<feature type="compositionally biased region" description="Low complexity" evidence="1">
    <location>
        <begin position="62"/>
        <end position="80"/>
    </location>
</feature>
<dbReference type="Proteomes" id="UP001189429">
    <property type="component" value="Unassembled WGS sequence"/>
</dbReference>
<feature type="non-terminal residue" evidence="2">
    <location>
        <position position="112"/>
    </location>
</feature>
<evidence type="ECO:0000256" key="1">
    <source>
        <dbReference type="SAM" id="MobiDB-lite"/>
    </source>
</evidence>
<proteinExistence type="predicted"/>
<feature type="region of interest" description="Disordered" evidence="1">
    <location>
        <begin position="1"/>
        <end position="112"/>
    </location>
</feature>
<feature type="non-terminal residue" evidence="2">
    <location>
        <position position="1"/>
    </location>
</feature>
<reference evidence="2" key="1">
    <citation type="submission" date="2023-10" db="EMBL/GenBank/DDBJ databases">
        <authorList>
            <person name="Chen Y."/>
            <person name="Shah S."/>
            <person name="Dougan E. K."/>
            <person name="Thang M."/>
            <person name="Chan C."/>
        </authorList>
    </citation>
    <scope>NUCLEOTIDE SEQUENCE [LARGE SCALE GENOMIC DNA]</scope>
</reference>
<comment type="caution">
    <text evidence="2">The sequence shown here is derived from an EMBL/GenBank/DDBJ whole genome shotgun (WGS) entry which is preliminary data.</text>
</comment>
<evidence type="ECO:0000313" key="3">
    <source>
        <dbReference type="Proteomes" id="UP001189429"/>
    </source>
</evidence>
<organism evidence="2 3">
    <name type="scientific">Prorocentrum cordatum</name>
    <dbReference type="NCBI Taxonomy" id="2364126"/>
    <lineage>
        <taxon>Eukaryota</taxon>
        <taxon>Sar</taxon>
        <taxon>Alveolata</taxon>
        <taxon>Dinophyceae</taxon>
        <taxon>Prorocentrales</taxon>
        <taxon>Prorocentraceae</taxon>
        <taxon>Prorocentrum</taxon>
    </lineage>
</organism>
<name>A0ABN9SK91_9DINO</name>
<protein>
    <submittedName>
        <fullName evidence="2">Uncharacterized protein</fullName>
    </submittedName>
</protein>
<gene>
    <name evidence="2" type="ORF">PCOR1329_LOCUS30264</name>
</gene>
<evidence type="ECO:0000313" key="2">
    <source>
        <dbReference type="EMBL" id="CAK0832178.1"/>
    </source>
</evidence>